<dbReference type="AlphaFoldDB" id="V4AR85"/>
<reference evidence="3 4" key="1">
    <citation type="journal article" date="2013" name="Nature">
        <title>Insights into bilaterian evolution from three spiralian genomes.</title>
        <authorList>
            <person name="Simakov O."/>
            <person name="Marletaz F."/>
            <person name="Cho S.J."/>
            <person name="Edsinger-Gonzales E."/>
            <person name="Havlak P."/>
            <person name="Hellsten U."/>
            <person name="Kuo D.H."/>
            <person name="Larsson T."/>
            <person name="Lv J."/>
            <person name="Arendt D."/>
            <person name="Savage R."/>
            <person name="Osoegawa K."/>
            <person name="de Jong P."/>
            <person name="Grimwood J."/>
            <person name="Chapman J.A."/>
            <person name="Shapiro H."/>
            <person name="Aerts A."/>
            <person name="Otillar R.P."/>
            <person name="Terry A.Y."/>
            <person name="Boore J.L."/>
            <person name="Grigoriev I.V."/>
            <person name="Lindberg D.R."/>
            <person name="Seaver E.C."/>
            <person name="Weisblat D.A."/>
            <person name="Putnam N.H."/>
            <person name="Rokhsar D.S."/>
        </authorList>
    </citation>
    <scope>NUCLEOTIDE SEQUENCE [LARGE SCALE GENOMIC DNA]</scope>
</reference>
<dbReference type="KEGG" id="lgi:LOTGIDRAFT_202237"/>
<proteinExistence type="inferred from homology"/>
<dbReference type="PANTHER" id="PTHR31784:SF2">
    <property type="entry name" value="BIOGENESIS OF LYSOSOME-RELATED ORGANELLES COMPLEX 1 SUBUNIT 5"/>
    <property type="match status" value="1"/>
</dbReference>
<dbReference type="EMBL" id="KB201541">
    <property type="protein sequence ID" value="ESO96211.1"/>
    <property type="molecule type" value="Genomic_DNA"/>
</dbReference>
<keyword evidence="4" id="KW-1185">Reference proteome</keyword>
<evidence type="ECO:0000256" key="2">
    <source>
        <dbReference type="ARBA" id="ARBA00019580"/>
    </source>
</evidence>
<dbReference type="GO" id="GO:0031083">
    <property type="term" value="C:BLOC-1 complex"/>
    <property type="evidence" value="ECO:0007669"/>
    <property type="project" value="InterPro"/>
</dbReference>
<gene>
    <name evidence="3" type="ORF">LOTGIDRAFT_202237</name>
</gene>
<evidence type="ECO:0000313" key="3">
    <source>
        <dbReference type="EMBL" id="ESO96211.1"/>
    </source>
</evidence>
<evidence type="ECO:0000256" key="1">
    <source>
        <dbReference type="ARBA" id="ARBA00010754"/>
    </source>
</evidence>
<name>V4AR85_LOTGI</name>
<sequence>MTADHIFQDVSNLYSRVFDHRPVLQGNINYFVKEFEEKRGDREHTRLHQIDQTTNRLNNQTIPEICNVLQDNFANLNIQISTATELINKIAEKDGKVEKPLLVYQQQRRKEIWDEFMATQKNKSDSADKDYERQVKLLQEHYTNLESALSSSVAPVL</sequence>
<dbReference type="HOGENOM" id="CLU_110751_1_0_1"/>
<protein>
    <recommendedName>
        <fullName evidence="2">Biogenesis of lysosome-related organelles complex 1 subunit 5</fullName>
    </recommendedName>
</protein>
<dbReference type="Proteomes" id="UP000030746">
    <property type="component" value="Unassembled WGS sequence"/>
</dbReference>
<accession>V4AR85</accession>
<organism evidence="3 4">
    <name type="scientific">Lottia gigantea</name>
    <name type="common">Giant owl limpet</name>
    <dbReference type="NCBI Taxonomy" id="225164"/>
    <lineage>
        <taxon>Eukaryota</taxon>
        <taxon>Metazoa</taxon>
        <taxon>Spiralia</taxon>
        <taxon>Lophotrochozoa</taxon>
        <taxon>Mollusca</taxon>
        <taxon>Gastropoda</taxon>
        <taxon>Patellogastropoda</taxon>
        <taxon>Lottioidea</taxon>
        <taxon>Lottiidae</taxon>
        <taxon>Lottia</taxon>
    </lineage>
</organism>
<comment type="similarity">
    <text evidence="1">Belongs to the BLOC1S5 family.</text>
</comment>
<evidence type="ECO:0000313" key="4">
    <source>
        <dbReference type="Proteomes" id="UP000030746"/>
    </source>
</evidence>
<dbReference type="InterPro" id="IPR017243">
    <property type="entry name" value="Bloc1s5"/>
</dbReference>
<dbReference type="GO" id="GO:0030133">
    <property type="term" value="C:transport vesicle"/>
    <property type="evidence" value="ECO:0007669"/>
    <property type="project" value="InterPro"/>
</dbReference>
<dbReference type="CTD" id="20245518"/>
<dbReference type="Pfam" id="PF14942">
    <property type="entry name" value="Muted"/>
    <property type="match status" value="1"/>
</dbReference>
<dbReference type="OMA" id="MHGNLNE"/>
<dbReference type="RefSeq" id="XP_009053110.1">
    <property type="nucleotide sequence ID" value="XM_009054862.1"/>
</dbReference>
<dbReference type="STRING" id="225164.V4AR85"/>
<dbReference type="OrthoDB" id="18964at2759"/>
<dbReference type="PANTHER" id="PTHR31784">
    <property type="entry name" value="BIOGENESIS OF LYSOSOME-RELATED ORGANELLES COMPLEX 1 SUBUNIT 5"/>
    <property type="match status" value="1"/>
</dbReference>
<dbReference type="GeneID" id="20245518"/>